<dbReference type="RefSeq" id="WP_311593688.1">
    <property type="nucleotide sequence ID" value="NZ_JAVRHV010000005.1"/>
</dbReference>
<accession>A0ABU2Y8K9</accession>
<proteinExistence type="predicted"/>
<sequence>MERPHVFYKNYLLYSILLVLSLNSFCQTVWEEDTPYVAELPSLYEEDYAIIMETNVLNTSIFTAICQDFTIQLDASGNAIISPSDIDAGSGSGILSIDISTFTCSDIGDNIVILTHDDSGTITT</sequence>
<protein>
    <submittedName>
        <fullName evidence="1">Uncharacterized protein</fullName>
    </submittedName>
</protein>
<dbReference type="Proteomes" id="UP001252186">
    <property type="component" value="Unassembled WGS sequence"/>
</dbReference>
<keyword evidence="2" id="KW-1185">Reference proteome</keyword>
<organism evidence="1 2">
    <name type="scientific">Urechidicola vernalis</name>
    <dbReference type="NCBI Taxonomy" id="3075600"/>
    <lineage>
        <taxon>Bacteria</taxon>
        <taxon>Pseudomonadati</taxon>
        <taxon>Bacteroidota</taxon>
        <taxon>Flavobacteriia</taxon>
        <taxon>Flavobacteriales</taxon>
        <taxon>Flavobacteriaceae</taxon>
        <taxon>Urechidicola</taxon>
    </lineage>
</organism>
<comment type="caution">
    <text evidence="1">The sequence shown here is derived from an EMBL/GenBank/DDBJ whole genome shotgun (WGS) entry which is preliminary data.</text>
</comment>
<reference evidence="1 2" key="1">
    <citation type="submission" date="2023-09" db="EMBL/GenBank/DDBJ databases">
        <authorList>
            <person name="Rey-Velasco X."/>
        </authorList>
    </citation>
    <scope>NUCLEOTIDE SEQUENCE [LARGE SCALE GENOMIC DNA]</scope>
    <source>
        <strain evidence="1 2">P050</strain>
    </source>
</reference>
<feature type="non-terminal residue" evidence="1">
    <location>
        <position position="124"/>
    </location>
</feature>
<gene>
    <name evidence="1" type="ORF">RM519_10120</name>
</gene>
<evidence type="ECO:0000313" key="2">
    <source>
        <dbReference type="Proteomes" id="UP001252186"/>
    </source>
</evidence>
<dbReference type="EMBL" id="JAVRHV010000005">
    <property type="protein sequence ID" value="MDT0553600.1"/>
    <property type="molecule type" value="Genomic_DNA"/>
</dbReference>
<evidence type="ECO:0000313" key="1">
    <source>
        <dbReference type="EMBL" id="MDT0553600.1"/>
    </source>
</evidence>
<name>A0ABU2Y8K9_9FLAO</name>